<reference evidence="1 2" key="4">
    <citation type="journal article" date="2011" name="BMC Genomics">
        <title>RNA-Seq improves annotation of protein-coding genes in the cucumber genome.</title>
        <authorList>
            <person name="Li Z."/>
            <person name="Zhang Z."/>
            <person name="Yan P."/>
            <person name="Huang S."/>
            <person name="Fei Z."/>
            <person name="Lin K."/>
        </authorList>
    </citation>
    <scope>NUCLEOTIDE SEQUENCE [LARGE SCALE GENOMIC DNA]</scope>
    <source>
        <strain evidence="2">cv. 9930</strain>
    </source>
</reference>
<dbReference type="OMA" id="EPMEPYS"/>
<evidence type="ECO:0000313" key="1">
    <source>
        <dbReference type="EMBL" id="KGN59677.1"/>
    </source>
</evidence>
<organism evidence="1 2">
    <name type="scientific">Cucumis sativus</name>
    <name type="common">Cucumber</name>
    <dbReference type="NCBI Taxonomy" id="3659"/>
    <lineage>
        <taxon>Eukaryota</taxon>
        <taxon>Viridiplantae</taxon>
        <taxon>Streptophyta</taxon>
        <taxon>Embryophyta</taxon>
        <taxon>Tracheophyta</taxon>
        <taxon>Spermatophyta</taxon>
        <taxon>Magnoliopsida</taxon>
        <taxon>eudicotyledons</taxon>
        <taxon>Gunneridae</taxon>
        <taxon>Pentapetalae</taxon>
        <taxon>rosids</taxon>
        <taxon>fabids</taxon>
        <taxon>Cucurbitales</taxon>
        <taxon>Cucurbitaceae</taxon>
        <taxon>Benincaseae</taxon>
        <taxon>Cucumis</taxon>
    </lineage>
</organism>
<keyword evidence="2" id="KW-1185">Reference proteome</keyword>
<gene>
    <name evidence="1" type="ORF">Csa_3G837580</name>
</gene>
<evidence type="ECO:0000313" key="2">
    <source>
        <dbReference type="Proteomes" id="UP000029981"/>
    </source>
</evidence>
<reference evidence="1 2" key="1">
    <citation type="journal article" date="2009" name="Nat. Genet.">
        <title>The genome of the cucumber, Cucumis sativus L.</title>
        <authorList>
            <person name="Huang S."/>
            <person name="Li R."/>
            <person name="Zhang Z."/>
            <person name="Li L."/>
            <person name="Gu X."/>
            <person name="Fan W."/>
            <person name="Lucas W.J."/>
            <person name="Wang X."/>
            <person name="Xie B."/>
            <person name="Ni P."/>
            <person name="Ren Y."/>
            <person name="Zhu H."/>
            <person name="Li J."/>
            <person name="Lin K."/>
            <person name="Jin W."/>
            <person name="Fei Z."/>
            <person name="Li G."/>
            <person name="Staub J."/>
            <person name="Kilian A."/>
            <person name="van der Vossen E.A."/>
            <person name="Wu Y."/>
            <person name="Guo J."/>
            <person name="He J."/>
            <person name="Jia Z."/>
            <person name="Ren Y."/>
            <person name="Tian G."/>
            <person name="Lu Y."/>
            <person name="Ruan J."/>
            <person name="Qian W."/>
            <person name="Wang M."/>
            <person name="Huang Q."/>
            <person name="Li B."/>
            <person name="Xuan Z."/>
            <person name="Cao J."/>
            <person name="Asan"/>
            <person name="Wu Z."/>
            <person name="Zhang J."/>
            <person name="Cai Q."/>
            <person name="Bai Y."/>
            <person name="Zhao B."/>
            <person name="Han Y."/>
            <person name="Li Y."/>
            <person name="Li X."/>
            <person name="Wang S."/>
            <person name="Shi Q."/>
            <person name="Liu S."/>
            <person name="Cho W.K."/>
            <person name="Kim J.Y."/>
            <person name="Xu Y."/>
            <person name="Heller-Uszynska K."/>
            <person name="Miao H."/>
            <person name="Cheng Z."/>
            <person name="Zhang S."/>
            <person name="Wu J."/>
            <person name="Yang Y."/>
            <person name="Kang H."/>
            <person name="Li M."/>
            <person name="Liang H."/>
            <person name="Ren X."/>
            <person name="Shi Z."/>
            <person name="Wen M."/>
            <person name="Jian M."/>
            <person name="Yang H."/>
            <person name="Zhang G."/>
            <person name="Yang Z."/>
            <person name="Chen R."/>
            <person name="Liu S."/>
            <person name="Li J."/>
            <person name="Ma L."/>
            <person name="Liu H."/>
            <person name="Zhou Y."/>
            <person name="Zhao J."/>
            <person name="Fang X."/>
            <person name="Li G."/>
            <person name="Fang L."/>
            <person name="Li Y."/>
            <person name="Liu D."/>
            <person name="Zheng H."/>
            <person name="Zhang Y."/>
            <person name="Qin N."/>
            <person name="Li Z."/>
            <person name="Yang G."/>
            <person name="Yang S."/>
            <person name="Bolund L."/>
            <person name="Kristiansen K."/>
            <person name="Zheng H."/>
            <person name="Li S."/>
            <person name="Zhang X."/>
            <person name="Yang H."/>
            <person name="Wang J."/>
            <person name="Sun R."/>
            <person name="Zhang B."/>
            <person name="Jiang S."/>
            <person name="Wang J."/>
            <person name="Du Y."/>
            <person name="Li S."/>
        </authorList>
    </citation>
    <scope>NUCLEOTIDE SEQUENCE [LARGE SCALE GENOMIC DNA]</scope>
    <source>
        <strain evidence="2">cv. 9930</strain>
    </source>
</reference>
<dbReference type="EMBL" id="CM002924">
    <property type="protein sequence ID" value="KGN59677.1"/>
    <property type="molecule type" value="Genomic_DNA"/>
</dbReference>
<dbReference type="AlphaFoldDB" id="A0A0A0LG64"/>
<proteinExistence type="predicted"/>
<reference evidence="1 2" key="2">
    <citation type="journal article" date="2009" name="PLoS ONE">
        <title>An integrated genetic and cytogenetic map of the cucumber genome.</title>
        <authorList>
            <person name="Ren Y."/>
            <person name="Zhang Z."/>
            <person name="Liu J."/>
            <person name="Staub J.E."/>
            <person name="Han Y."/>
            <person name="Cheng Z."/>
            <person name="Li X."/>
            <person name="Lu J."/>
            <person name="Miao H."/>
            <person name="Kang H."/>
            <person name="Xie B."/>
            <person name="Gu X."/>
            <person name="Wang X."/>
            <person name="Du Y."/>
            <person name="Jin W."/>
            <person name="Huang S."/>
        </authorList>
    </citation>
    <scope>NUCLEOTIDE SEQUENCE [LARGE SCALE GENOMIC DNA]</scope>
    <source>
        <strain evidence="2">cv. 9930</strain>
    </source>
</reference>
<dbReference type="eggNOG" id="KOG0048">
    <property type="taxonomic scope" value="Eukaryota"/>
</dbReference>
<accession>A0A0A0LG64</accession>
<reference evidence="1 2" key="3">
    <citation type="journal article" date="2010" name="BMC Genomics">
        <title>Transcriptome sequencing and comparative analysis of cucumber flowers with different sex types.</title>
        <authorList>
            <person name="Guo S."/>
            <person name="Zheng Y."/>
            <person name="Joung J.G."/>
            <person name="Liu S."/>
            <person name="Zhang Z."/>
            <person name="Crasta O.R."/>
            <person name="Sobral B.W."/>
            <person name="Xu Y."/>
            <person name="Huang S."/>
            <person name="Fei Z."/>
        </authorList>
    </citation>
    <scope>NUCLEOTIDE SEQUENCE [LARGE SCALE GENOMIC DNA]</scope>
    <source>
        <strain evidence="2">cv. 9930</strain>
    </source>
</reference>
<protein>
    <submittedName>
        <fullName evidence="1">Uncharacterized protein</fullName>
    </submittedName>
</protein>
<name>A0A0A0LG64_CUCSA</name>
<dbReference type="Gramene" id="KGN59677">
    <property type="protein sequence ID" value="KGN59677"/>
    <property type="gene ID" value="Csa_3G837580"/>
</dbReference>
<dbReference type="Proteomes" id="UP000029981">
    <property type="component" value="Chromosome 3"/>
</dbReference>
<sequence>MNNEQAASSSSCQVSYTMDPMETYSPPTYSQNIDAFSVPLPPTDNSNDNYWSMEDLWSMQLLNAE</sequence>